<dbReference type="Pfam" id="PF06835">
    <property type="entry name" value="LptC"/>
    <property type="match status" value="1"/>
</dbReference>
<dbReference type="InterPro" id="IPR026265">
    <property type="entry name" value="LptC"/>
</dbReference>
<protein>
    <submittedName>
        <fullName evidence="7">LPS export ABC transporter periplasmic protein LptC</fullName>
    </submittedName>
</protein>
<dbReference type="PROSITE" id="PS51257">
    <property type="entry name" value="PROKAR_LIPOPROTEIN"/>
    <property type="match status" value="1"/>
</dbReference>
<reference evidence="7 8" key="1">
    <citation type="submission" date="2019-09" db="EMBL/GenBank/DDBJ databases">
        <title>Genome sequence of Adhaeribacter sp. M2.</title>
        <authorList>
            <person name="Srinivasan S."/>
        </authorList>
    </citation>
    <scope>NUCLEOTIDE SEQUENCE [LARGE SCALE GENOMIC DNA]</scope>
    <source>
        <strain evidence="7 8">M2</strain>
    </source>
</reference>
<evidence type="ECO:0000256" key="4">
    <source>
        <dbReference type="ARBA" id="ARBA00022989"/>
    </source>
</evidence>
<dbReference type="PANTHER" id="PTHR37481:SF1">
    <property type="entry name" value="LIPOPOLYSACCHARIDE EXPORT SYSTEM PROTEIN LPTC"/>
    <property type="match status" value="1"/>
</dbReference>
<evidence type="ECO:0000256" key="1">
    <source>
        <dbReference type="ARBA" id="ARBA00022475"/>
    </source>
</evidence>
<keyword evidence="4" id="KW-1133">Transmembrane helix</keyword>
<dbReference type="InterPro" id="IPR052363">
    <property type="entry name" value="LPS_export_LptC"/>
</dbReference>
<feature type="signal peptide" evidence="6">
    <location>
        <begin position="1"/>
        <end position="23"/>
    </location>
</feature>
<keyword evidence="5" id="KW-0472">Membrane</keyword>
<keyword evidence="1" id="KW-1003">Cell membrane</keyword>
<sequence length="184" mass="20854">MHKGSLYRKLLFAYALPGLLVLAVTSCGPTQDPDKEKKYTGPIMETANVHTLYSDSARVKIKLNSPLQQQFENGDGIYPKGLDLTFLDDQGRVTSTLRSNYGKYDKGTDSYRVRGNVVVKNLEKNQTLNTEELRWDKRKQQIKTDKFVKIRTADEILTGTGLEANQDFSRYKILKPSGVFSVKQ</sequence>
<dbReference type="Gene3D" id="2.60.450.10">
    <property type="entry name" value="Lipopolysaccharide (LPS) transport protein A like domain"/>
    <property type="match status" value="1"/>
</dbReference>
<dbReference type="GO" id="GO:0015221">
    <property type="term" value="F:lipopolysaccharide transmembrane transporter activity"/>
    <property type="evidence" value="ECO:0007669"/>
    <property type="project" value="InterPro"/>
</dbReference>
<accession>A0A5N1J5K2</accession>
<keyword evidence="6" id="KW-0732">Signal</keyword>
<comment type="caution">
    <text evidence="7">The sequence shown here is derived from an EMBL/GenBank/DDBJ whole genome shotgun (WGS) entry which is preliminary data.</text>
</comment>
<gene>
    <name evidence="7" type="primary">lptC</name>
    <name evidence="7" type="ORF">F0P94_06365</name>
</gene>
<keyword evidence="3" id="KW-0812">Transmembrane</keyword>
<dbReference type="InterPro" id="IPR010664">
    <property type="entry name" value="LipoPS_assembly_LptC-rel"/>
</dbReference>
<keyword evidence="8" id="KW-1185">Reference proteome</keyword>
<dbReference type="NCBIfam" id="TIGR04409">
    <property type="entry name" value="LptC_YrbK"/>
    <property type="match status" value="1"/>
</dbReference>
<dbReference type="PANTHER" id="PTHR37481">
    <property type="entry name" value="LIPOPOLYSACCHARIDE EXPORT SYSTEM PROTEIN LPTC"/>
    <property type="match status" value="1"/>
</dbReference>
<evidence type="ECO:0000256" key="2">
    <source>
        <dbReference type="ARBA" id="ARBA00022519"/>
    </source>
</evidence>
<dbReference type="Proteomes" id="UP000326570">
    <property type="component" value="Unassembled WGS sequence"/>
</dbReference>
<organism evidence="7 8">
    <name type="scientific">Adhaeribacter soli</name>
    <dbReference type="NCBI Taxonomy" id="2607655"/>
    <lineage>
        <taxon>Bacteria</taxon>
        <taxon>Pseudomonadati</taxon>
        <taxon>Bacteroidota</taxon>
        <taxon>Cytophagia</taxon>
        <taxon>Cytophagales</taxon>
        <taxon>Hymenobacteraceae</taxon>
        <taxon>Adhaeribacter</taxon>
    </lineage>
</organism>
<dbReference type="RefSeq" id="WP_150902995.1">
    <property type="nucleotide sequence ID" value="NZ_VTWT01000003.1"/>
</dbReference>
<proteinExistence type="predicted"/>
<feature type="chain" id="PRO_5024799485" evidence="6">
    <location>
        <begin position="24"/>
        <end position="184"/>
    </location>
</feature>
<dbReference type="EMBL" id="VTWT01000003">
    <property type="protein sequence ID" value="KAA9339972.1"/>
    <property type="molecule type" value="Genomic_DNA"/>
</dbReference>
<evidence type="ECO:0000313" key="8">
    <source>
        <dbReference type="Proteomes" id="UP000326570"/>
    </source>
</evidence>
<evidence type="ECO:0000313" key="7">
    <source>
        <dbReference type="EMBL" id="KAA9339972.1"/>
    </source>
</evidence>
<dbReference type="GO" id="GO:0030288">
    <property type="term" value="C:outer membrane-bounded periplasmic space"/>
    <property type="evidence" value="ECO:0007669"/>
    <property type="project" value="TreeGrafter"/>
</dbReference>
<dbReference type="GO" id="GO:0005886">
    <property type="term" value="C:plasma membrane"/>
    <property type="evidence" value="ECO:0007669"/>
    <property type="project" value="InterPro"/>
</dbReference>
<keyword evidence="2" id="KW-0997">Cell inner membrane</keyword>
<evidence type="ECO:0000256" key="6">
    <source>
        <dbReference type="SAM" id="SignalP"/>
    </source>
</evidence>
<evidence type="ECO:0000256" key="3">
    <source>
        <dbReference type="ARBA" id="ARBA00022692"/>
    </source>
</evidence>
<evidence type="ECO:0000256" key="5">
    <source>
        <dbReference type="ARBA" id="ARBA00023136"/>
    </source>
</evidence>
<name>A0A5N1J5K2_9BACT</name>
<dbReference type="AlphaFoldDB" id="A0A5N1J5K2"/>
<dbReference type="GO" id="GO:0017089">
    <property type="term" value="F:glycolipid transfer activity"/>
    <property type="evidence" value="ECO:0007669"/>
    <property type="project" value="TreeGrafter"/>
</dbReference>